<evidence type="ECO:0000313" key="2">
    <source>
        <dbReference type="EMBL" id="GJD48369.1"/>
    </source>
</evidence>
<sequence length="181" mass="19982">MTGPIQIDIPGSHRRNAAMLAVTGGFVAICLYLLFMRPGVGGPRSPEPGGFTEFAALFGIVFFGLYSAILARELIRLGAVISVGRHGIFDRRLSTGWIPWTAIYDVRIVHRKGQRWLLLRTDQDREAHLPFRTGARRVAERNAAGGPYGFWVEAESLKGGFDALHSAVARFHKVIGTLREP</sequence>
<feature type="transmembrane region" description="Helical" evidence="1">
    <location>
        <begin position="17"/>
        <end position="35"/>
    </location>
</feature>
<proteinExistence type="predicted"/>
<keyword evidence="1" id="KW-0812">Transmembrane</keyword>
<accession>A0ABQ4QTU1</accession>
<feature type="transmembrane region" description="Helical" evidence="1">
    <location>
        <begin position="55"/>
        <end position="75"/>
    </location>
</feature>
<reference evidence="2" key="1">
    <citation type="journal article" date="2021" name="Front. Microbiol.">
        <title>Comprehensive Comparative Genomics and Phenotyping of Methylobacterium Species.</title>
        <authorList>
            <person name="Alessa O."/>
            <person name="Ogura Y."/>
            <person name="Fujitani Y."/>
            <person name="Takami H."/>
            <person name="Hayashi T."/>
            <person name="Sahin N."/>
            <person name="Tani A."/>
        </authorList>
    </citation>
    <scope>NUCLEOTIDE SEQUENCE</scope>
    <source>
        <strain evidence="2">KCTC 52305</strain>
    </source>
</reference>
<keyword evidence="1" id="KW-1133">Transmembrane helix</keyword>
<keyword evidence="1" id="KW-0472">Membrane</keyword>
<evidence type="ECO:0000256" key="1">
    <source>
        <dbReference type="SAM" id="Phobius"/>
    </source>
</evidence>
<dbReference type="Proteomes" id="UP001055167">
    <property type="component" value="Unassembled WGS sequence"/>
</dbReference>
<reference evidence="2" key="2">
    <citation type="submission" date="2021-08" db="EMBL/GenBank/DDBJ databases">
        <authorList>
            <person name="Tani A."/>
            <person name="Ola A."/>
            <person name="Ogura Y."/>
            <person name="Katsura K."/>
            <person name="Hayashi T."/>
        </authorList>
    </citation>
    <scope>NUCLEOTIDE SEQUENCE</scope>
    <source>
        <strain evidence="2">KCTC 52305</strain>
    </source>
</reference>
<organism evidence="2 3">
    <name type="scientific">Methylobacterium crusticola</name>
    <dbReference type="NCBI Taxonomy" id="1697972"/>
    <lineage>
        <taxon>Bacteria</taxon>
        <taxon>Pseudomonadati</taxon>
        <taxon>Pseudomonadota</taxon>
        <taxon>Alphaproteobacteria</taxon>
        <taxon>Hyphomicrobiales</taxon>
        <taxon>Methylobacteriaceae</taxon>
        <taxon>Methylobacterium</taxon>
    </lineage>
</organism>
<dbReference type="RefSeq" id="WP_128565131.1">
    <property type="nucleotide sequence ID" value="NZ_BPQH01000003.1"/>
</dbReference>
<gene>
    <name evidence="2" type="ORF">OPKNFCMD_1087</name>
</gene>
<name>A0ABQ4QTU1_9HYPH</name>
<protein>
    <recommendedName>
        <fullName evidence="4">PH domain-containing protein</fullName>
    </recommendedName>
</protein>
<keyword evidence="3" id="KW-1185">Reference proteome</keyword>
<comment type="caution">
    <text evidence="2">The sequence shown here is derived from an EMBL/GenBank/DDBJ whole genome shotgun (WGS) entry which is preliminary data.</text>
</comment>
<evidence type="ECO:0008006" key="4">
    <source>
        <dbReference type="Google" id="ProtNLM"/>
    </source>
</evidence>
<evidence type="ECO:0000313" key="3">
    <source>
        <dbReference type="Proteomes" id="UP001055167"/>
    </source>
</evidence>
<dbReference type="EMBL" id="BPQH01000003">
    <property type="protein sequence ID" value="GJD48369.1"/>
    <property type="molecule type" value="Genomic_DNA"/>
</dbReference>